<proteinExistence type="predicted"/>
<protein>
    <submittedName>
        <fullName evidence="1">Uncharacterized protein</fullName>
    </submittedName>
</protein>
<name>A0A6A6NSU3_9PEZI</name>
<gene>
    <name evidence="1" type="ORF">BDY21DRAFT_99768</name>
</gene>
<dbReference type="AlphaFoldDB" id="A0A6A6NSU3"/>
<dbReference type="EMBL" id="MU001690">
    <property type="protein sequence ID" value="KAF2454628.1"/>
    <property type="molecule type" value="Genomic_DNA"/>
</dbReference>
<organism evidence="1 2">
    <name type="scientific">Lineolata rhizophorae</name>
    <dbReference type="NCBI Taxonomy" id="578093"/>
    <lineage>
        <taxon>Eukaryota</taxon>
        <taxon>Fungi</taxon>
        <taxon>Dikarya</taxon>
        <taxon>Ascomycota</taxon>
        <taxon>Pezizomycotina</taxon>
        <taxon>Dothideomycetes</taxon>
        <taxon>Dothideomycetes incertae sedis</taxon>
        <taxon>Lineolatales</taxon>
        <taxon>Lineolataceae</taxon>
        <taxon>Lineolata</taxon>
    </lineage>
</organism>
<evidence type="ECO:0000313" key="2">
    <source>
        <dbReference type="Proteomes" id="UP000799766"/>
    </source>
</evidence>
<dbReference type="Proteomes" id="UP000799766">
    <property type="component" value="Unassembled WGS sequence"/>
</dbReference>
<sequence>MGLWLAQTGQSREQMEALDLDQIERIRGQPTELEVPEGPPPLAGEELQYFWDRGNKRRPLSPNRADNTKVNIVDGARRWIAFCGMLPGKPAWKPLFKLGQRGSCRTIWPVSDAKGESRIRALRTVRLSLRQLSAVYRKCTGEHLKSRLRDHFVAVTKLEYARLFGLRLEPEHKKVLGPSGFTYLAHFR</sequence>
<evidence type="ECO:0000313" key="1">
    <source>
        <dbReference type="EMBL" id="KAF2454628.1"/>
    </source>
</evidence>
<accession>A0A6A6NSU3</accession>
<keyword evidence="2" id="KW-1185">Reference proteome</keyword>
<reference evidence="1" key="1">
    <citation type="journal article" date="2020" name="Stud. Mycol.">
        <title>101 Dothideomycetes genomes: a test case for predicting lifestyles and emergence of pathogens.</title>
        <authorList>
            <person name="Haridas S."/>
            <person name="Albert R."/>
            <person name="Binder M."/>
            <person name="Bloem J."/>
            <person name="Labutti K."/>
            <person name="Salamov A."/>
            <person name="Andreopoulos B."/>
            <person name="Baker S."/>
            <person name="Barry K."/>
            <person name="Bills G."/>
            <person name="Bluhm B."/>
            <person name="Cannon C."/>
            <person name="Castanera R."/>
            <person name="Culley D."/>
            <person name="Daum C."/>
            <person name="Ezra D."/>
            <person name="Gonzalez J."/>
            <person name="Henrissat B."/>
            <person name="Kuo A."/>
            <person name="Liang C."/>
            <person name="Lipzen A."/>
            <person name="Lutzoni F."/>
            <person name="Magnuson J."/>
            <person name="Mondo S."/>
            <person name="Nolan M."/>
            <person name="Ohm R."/>
            <person name="Pangilinan J."/>
            <person name="Park H.-J."/>
            <person name="Ramirez L."/>
            <person name="Alfaro M."/>
            <person name="Sun H."/>
            <person name="Tritt A."/>
            <person name="Yoshinaga Y."/>
            <person name="Zwiers L.-H."/>
            <person name="Turgeon B."/>
            <person name="Goodwin S."/>
            <person name="Spatafora J."/>
            <person name="Crous P."/>
            <person name="Grigoriev I."/>
        </authorList>
    </citation>
    <scope>NUCLEOTIDE SEQUENCE</scope>
    <source>
        <strain evidence="1">ATCC 16933</strain>
    </source>
</reference>
<dbReference type="OrthoDB" id="4940137at2759"/>